<keyword evidence="6" id="KW-1185">Reference proteome</keyword>
<dbReference type="Proteomes" id="UP000653644">
    <property type="component" value="Unassembled WGS sequence"/>
</dbReference>
<comment type="similarity">
    <text evidence="2">Belongs to the HpaH/HsaA monooxygenase family.</text>
</comment>
<feature type="domain" description="Acyl-CoA dehydrogenase/oxidase N-terminal" evidence="3">
    <location>
        <begin position="33"/>
        <end position="119"/>
    </location>
</feature>
<dbReference type="SUPFAM" id="SSF56645">
    <property type="entry name" value="Acyl-CoA dehydrogenase NM domain-like"/>
    <property type="match status" value="1"/>
</dbReference>
<evidence type="ECO:0000259" key="3">
    <source>
        <dbReference type="Pfam" id="PF02771"/>
    </source>
</evidence>
<dbReference type="InterPro" id="IPR036250">
    <property type="entry name" value="AcylCo_DH-like_C"/>
</dbReference>
<dbReference type="InterPro" id="IPR050741">
    <property type="entry name" value="Acyl-CoA_dehydrogenase"/>
</dbReference>
<evidence type="ECO:0000259" key="4">
    <source>
        <dbReference type="Pfam" id="PF08028"/>
    </source>
</evidence>
<reference evidence="6" key="1">
    <citation type="journal article" date="2019" name="Int. J. Syst. Evol. Microbiol.">
        <title>The Global Catalogue of Microorganisms (GCM) 10K type strain sequencing project: providing services to taxonomists for standard genome sequencing and annotation.</title>
        <authorList>
            <consortium name="The Broad Institute Genomics Platform"/>
            <consortium name="The Broad Institute Genome Sequencing Center for Infectious Disease"/>
            <person name="Wu L."/>
            <person name="Ma J."/>
        </authorList>
    </citation>
    <scope>NUCLEOTIDE SEQUENCE [LARGE SCALE GENOMIC DNA]</scope>
    <source>
        <strain evidence="6">JCM 4733</strain>
    </source>
</reference>
<dbReference type="SUPFAM" id="SSF47203">
    <property type="entry name" value="Acyl-CoA dehydrogenase C-terminal domain-like"/>
    <property type="match status" value="1"/>
</dbReference>
<dbReference type="InterPro" id="IPR013786">
    <property type="entry name" value="AcylCoA_DH/ox_N"/>
</dbReference>
<organism evidence="5 6">
    <name type="scientific">Streptomyces canarius</name>
    <dbReference type="NCBI Taxonomy" id="285453"/>
    <lineage>
        <taxon>Bacteria</taxon>
        <taxon>Bacillati</taxon>
        <taxon>Actinomycetota</taxon>
        <taxon>Actinomycetes</taxon>
        <taxon>Kitasatosporales</taxon>
        <taxon>Streptomycetaceae</taxon>
        <taxon>Streptomyces</taxon>
    </lineage>
</organism>
<dbReference type="InterPro" id="IPR046373">
    <property type="entry name" value="Acyl-CoA_Oxase/DH_mid-dom_sf"/>
</dbReference>
<dbReference type="PANTHER" id="PTHR48083:SF19">
    <property type="entry name" value="FLAVIN-DEPENDENT MONOOXYGENASE, OXYGENASE SUBUNIT HSAA"/>
    <property type="match status" value="1"/>
</dbReference>
<feature type="domain" description="Acyl-CoA dehydrogenase C-terminal" evidence="4">
    <location>
        <begin position="258"/>
        <end position="388"/>
    </location>
</feature>
<name>A0ABQ3DEZ2_9ACTN</name>
<evidence type="ECO:0000313" key="5">
    <source>
        <dbReference type="EMBL" id="GHA73412.1"/>
    </source>
</evidence>
<dbReference type="PIRSF" id="PIRSF016578">
    <property type="entry name" value="HsaA"/>
    <property type="match status" value="1"/>
</dbReference>
<proteinExistence type="inferred from homology"/>
<protein>
    <submittedName>
        <fullName evidence="5">Acyl-CoA dehydrogenase</fullName>
    </submittedName>
</protein>
<evidence type="ECO:0000313" key="6">
    <source>
        <dbReference type="Proteomes" id="UP000653644"/>
    </source>
</evidence>
<sequence>MGPNPAVPGVVMTASISGERAPLTEPTRRLMTAAQEIAPVLRRTADAAERDSRLTPEAERALREAGLFRLGVPKRWGGEELAPSDSLEVSAEVALACPSSAWVVMVSYVAQQIAASFGEQGRQDLWGDGPDAPMCGVFGSTGVVSAPVEGGLLVSGSWAWASGCHQADWALLGVPLPGESGAGTERGLALVPTSALAIEKTWDMAGMRGTGSDTLVADKVFVPYHRLRPFSDVVQGQGLPEESLYRIPPGSMTIVSMGPLLGIGRAALQLTLETVEGGKPMAMSLHPRLADSPSVQAALAEAATLIDSAHLHLRRSAEFIGTAAASGSTPTLVERARVRMDAGHASTCLRQAMQALLTVSGAGSFSLTKTIQRHWRDLETASRHPTLNPGLANEMYGRALVGDGRPVSPMV</sequence>
<dbReference type="InterPro" id="IPR013107">
    <property type="entry name" value="Acyl-CoA_DH_C"/>
</dbReference>
<evidence type="ECO:0000256" key="2">
    <source>
        <dbReference type="ARBA" id="ARBA00049661"/>
    </source>
</evidence>
<dbReference type="InterPro" id="IPR037069">
    <property type="entry name" value="AcylCoA_DH/ox_N_sf"/>
</dbReference>
<comment type="caution">
    <text evidence="5">The sequence shown here is derived from an EMBL/GenBank/DDBJ whole genome shotgun (WGS) entry which is preliminary data.</text>
</comment>
<dbReference type="EMBL" id="BMVN01000090">
    <property type="protein sequence ID" value="GHA73412.1"/>
    <property type="molecule type" value="Genomic_DNA"/>
</dbReference>
<gene>
    <name evidence="5" type="ORF">GCM10010345_90240</name>
</gene>
<dbReference type="Gene3D" id="2.40.110.10">
    <property type="entry name" value="Butyryl-CoA Dehydrogenase, subunit A, domain 2"/>
    <property type="match status" value="1"/>
</dbReference>
<dbReference type="PANTHER" id="PTHR48083">
    <property type="entry name" value="MEDIUM-CHAIN SPECIFIC ACYL-COA DEHYDROGENASE, MITOCHONDRIAL-RELATED"/>
    <property type="match status" value="1"/>
</dbReference>
<dbReference type="InterPro" id="IPR009100">
    <property type="entry name" value="AcylCoA_DH/oxidase_NM_dom_sf"/>
</dbReference>
<dbReference type="Pfam" id="PF08028">
    <property type="entry name" value="Acyl-CoA_dh_2"/>
    <property type="match status" value="1"/>
</dbReference>
<dbReference type="Gene3D" id="1.20.140.10">
    <property type="entry name" value="Butyryl-CoA Dehydrogenase, subunit A, domain 3"/>
    <property type="match status" value="1"/>
</dbReference>
<dbReference type="Gene3D" id="1.10.540.10">
    <property type="entry name" value="Acyl-CoA dehydrogenase/oxidase, N-terminal domain"/>
    <property type="match status" value="1"/>
</dbReference>
<dbReference type="Pfam" id="PF02771">
    <property type="entry name" value="Acyl-CoA_dh_N"/>
    <property type="match status" value="1"/>
</dbReference>
<evidence type="ECO:0000256" key="1">
    <source>
        <dbReference type="ARBA" id="ARBA00023002"/>
    </source>
</evidence>
<keyword evidence="1" id="KW-0560">Oxidoreductase</keyword>
<accession>A0ABQ3DEZ2</accession>